<evidence type="ECO:0000313" key="1">
    <source>
        <dbReference type="EMBL" id="CAA6799279.1"/>
    </source>
</evidence>
<gene>
    <name evidence="1" type="ORF">HELGO_WM29059</name>
</gene>
<organism evidence="1">
    <name type="scientific">uncultured Aureispira sp</name>
    <dbReference type="NCBI Taxonomy" id="1331704"/>
    <lineage>
        <taxon>Bacteria</taxon>
        <taxon>Pseudomonadati</taxon>
        <taxon>Bacteroidota</taxon>
        <taxon>Saprospiria</taxon>
        <taxon>Saprospirales</taxon>
        <taxon>Saprospiraceae</taxon>
        <taxon>Aureispira</taxon>
        <taxon>environmental samples</taxon>
    </lineage>
</organism>
<protein>
    <submittedName>
        <fullName evidence="1">Uncharacterized protein</fullName>
    </submittedName>
</protein>
<name>A0A6S6S311_9BACT</name>
<accession>A0A6S6S311</accession>
<reference evidence="1" key="1">
    <citation type="submission" date="2020-01" db="EMBL/GenBank/DDBJ databases">
        <authorList>
            <person name="Meier V. D."/>
            <person name="Meier V D."/>
        </authorList>
    </citation>
    <scope>NUCLEOTIDE SEQUENCE</scope>
    <source>
        <strain evidence="1">HLG_WM_MAG_10</strain>
    </source>
</reference>
<dbReference type="AlphaFoldDB" id="A0A6S6S311"/>
<sequence>MGFFDKMKKMVGKTGVELDYKWIENPFTFTDPMIKATLRIKAEDEITILESTGSFYARRENDDGMEEEILLGEDTCTSMSDGGDYKDLPQTIKAGGAQTCAFFVGDMDLIESLKDWGVDSPESAKIKGVKFFFKGEVDVKETVGLFDPSLEQEITVR</sequence>
<dbReference type="EMBL" id="CACVAQ010000026">
    <property type="protein sequence ID" value="CAA6799279.1"/>
    <property type="molecule type" value="Genomic_DNA"/>
</dbReference>
<proteinExistence type="predicted"/>